<dbReference type="AlphaFoldDB" id="A0A840ZJK6"/>
<dbReference type="InterPro" id="IPR029044">
    <property type="entry name" value="Nucleotide-diphossugar_trans"/>
</dbReference>
<accession>A0A840ZJK6</accession>
<evidence type="ECO:0000313" key="3">
    <source>
        <dbReference type="EMBL" id="MBB5757490.1"/>
    </source>
</evidence>
<dbReference type="PANTHER" id="PTHR43685">
    <property type="entry name" value="GLYCOSYLTRANSFERASE"/>
    <property type="match status" value="1"/>
</dbReference>
<sequence>MPLLRRLLGSRRRPDAAPDRVAGRFDDIRGGHAVGWATDRQEPGRLVTVSLRIDGRIVASAPADRPRPDVQAAGFGQGLGGYALRIPDAFADGAEHRVAVIAGPEEAPLPGGPHAYRSDSPAPEAAGGAGASARYLGRFEGVADGAAFGWVYDPDAPQARVELELVVDDAPAGRFRADASRLDVAEAGHGDGFHGFFGRMPARFYDGQPHTVRIAVAGTEVWLPGGPYTLCQPRAGMAYLDRPAACIAGWATQGAEVEIRYDDGPPATVPARRLVPGFGNETTAMASCGFRSPIPPACLDGAWHAVSVRFAGSDEALSGSPFEFRLRTPPVRLGLTRSSGRLVEGWAADALAPDVPVRLVVSADGAFLGEVVADRVRADAPGRPAQGFAFTLPRSARQLDFALADTPDAVFASFSIGHGEARPAPAADDALQDEARFTDDAVAAIRAAFAAFLAAPGTRFDAAWYHLAYPDAVPSEAAALAHYRERGHAEGRSPSPLFDEAWYRRRWPSVGRAVAAETIPCGFAHYLAFGAEAGFDPVPGFDGAAALAADPALAEAVRSGEAADPLDAFLRRARTGAPDAAPAPPEPPPRSEPPAPSRGLYAAWIARLLNGAEAGIAEALAESDRAIRARLDAPLPTTPLVSVIMPTFNRAYTLAEAIGSVLEQSYPNWELLVCDDGSTDRTAQVVAQMADPRIRYLAFERANGAVARNRGLALARGEFIAYLDSDNLWHPNYLDAMLRVLLAAPSRACAYAAYLDTEIVGTRVELRALAAEPFDPLRLAGANFIDLNTICHHRHLTDWLGGFDEALPRVQDWDLALRYFSIFRPVQVPEVLGFYRRNVAWGQVTGASFAQDVNAVVARKTEARLGEGHLRLDIDWPADPRLTVILGPGSEAALLAALLIHAVADGAEVTLAHADREPAPRPLHPDDPVADLPLGPEAFAAPERLAAALEPFLARESAVLALGLSADDVEGLSRALGRPVDTLAVGEAGLGIAAADLAHPFHLGTLPLPVPAEPPAPRDRPALLRLGGADDSDPTPGGSGDVIAAPADLLSGVWRRIGPDGTAPWPEHGFAALARAGSEAGALTSLVPVEALGPVGLCLVIEAMRRGAALTLPPSAFADPLIAAGVVTALGAEPGEAARPVTAQGTARAHALAFHAELIAERLRFYLYRRCFEGES</sequence>
<reference evidence="3 4" key="1">
    <citation type="submission" date="2020-08" db="EMBL/GenBank/DDBJ databases">
        <title>Genomic Encyclopedia of Type Strains, Phase IV (KMG-IV): sequencing the most valuable type-strain genomes for metagenomic binning, comparative biology and taxonomic classification.</title>
        <authorList>
            <person name="Goeker M."/>
        </authorList>
    </citation>
    <scope>NUCLEOTIDE SEQUENCE [LARGE SCALE GENOMIC DNA]</scope>
    <source>
        <strain evidence="3 4">DSM 2163</strain>
    </source>
</reference>
<keyword evidence="4" id="KW-1185">Reference proteome</keyword>
<evidence type="ECO:0000259" key="2">
    <source>
        <dbReference type="Pfam" id="PF00535"/>
    </source>
</evidence>
<dbReference type="Pfam" id="PF00535">
    <property type="entry name" value="Glycos_transf_2"/>
    <property type="match status" value="1"/>
</dbReference>
<feature type="domain" description="Glycosyltransferase 2-like" evidence="2">
    <location>
        <begin position="642"/>
        <end position="746"/>
    </location>
</feature>
<gene>
    <name evidence="3" type="ORF">HNR00_002203</name>
</gene>
<name>A0A840ZJK6_9HYPH</name>
<evidence type="ECO:0000313" key="4">
    <source>
        <dbReference type="Proteomes" id="UP000583454"/>
    </source>
</evidence>
<dbReference type="RefSeq" id="WP_183569098.1">
    <property type="nucleotide sequence ID" value="NZ_JACHOP010000007.1"/>
</dbReference>
<dbReference type="Proteomes" id="UP000583454">
    <property type="component" value="Unassembled WGS sequence"/>
</dbReference>
<feature type="compositionally biased region" description="Pro residues" evidence="1">
    <location>
        <begin position="581"/>
        <end position="596"/>
    </location>
</feature>
<evidence type="ECO:0000256" key="1">
    <source>
        <dbReference type="SAM" id="MobiDB-lite"/>
    </source>
</evidence>
<protein>
    <recommendedName>
        <fullName evidence="2">Glycosyltransferase 2-like domain-containing protein</fullName>
    </recommendedName>
</protein>
<proteinExistence type="predicted"/>
<feature type="region of interest" description="Disordered" evidence="1">
    <location>
        <begin position="1009"/>
        <end position="1039"/>
    </location>
</feature>
<dbReference type="InterPro" id="IPR001173">
    <property type="entry name" value="Glyco_trans_2-like"/>
</dbReference>
<dbReference type="SUPFAM" id="SSF53448">
    <property type="entry name" value="Nucleotide-diphospho-sugar transferases"/>
    <property type="match status" value="1"/>
</dbReference>
<comment type="caution">
    <text evidence="3">The sequence shown here is derived from an EMBL/GenBank/DDBJ whole genome shotgun (WGS) entry which is preliminary data.</text>
</comment>
<organism evidence="3 4">
    <name type="scientific">Methylorubrum rhodinum</name>
    <dbReference type="NCBI Taxonomy" id="29428"/>
    <lineage>
        <taxon>Bacteria</taxon>
        <taxon>Pseudomonadati</taxon>
        <taxon>Pseudomonadota</taxon>
        <taxon>Alphaproteobacteria</taxon>
        <taxon>Hyphomicrobiales</taxon>
        <taxon>Methylobacteriaceae</taxon>
        <taxon>Methylorubrum</taxon>
    </lineage>
</organism>
<dbReference type="Gene3D" id="3.90.550.10">
    <property type="entry name" value="Spore Coat Polysaccharide Biosynthesis Protein SpsA, Chain A"/>
    <property type="match status" value="1"/>
</dbReference>
<dbReference type="InterPro" id="IPR050834">
    <property type="entry name" value="Glycosyltransf_2"/>
</dbReference>
<dbReference type="PANTHER" id="PTHR43685:SF2">
    <property type="entry name" value="GLYCOSYLTRANSFERASE 2-LIKE DOMAIN-CONTAINING PROTEIN"/>
    <property type="match status" value="1"/>
</dbReference>
<feature type="region of interest" description="Disordered" evidence="1">
    <location>
        <begin position="576"/>
        <end position="596"/>
    </location>
</feature>
<dbReference type="CDD" id="cd00761">
    <property type="entry name" value="Glyco_tranf_GTA_type"/>
    <property type="match status" value="1"/>
</dbReference>
<dbReference type="EMBL" id="JACHOP010000007">
    <property type="protein sequence ID" value="MBB5757490.1"/>
    <property type="molecule type" value="Genomic_DNA"/>
</dbReference>